<sequence>MQGERGLLRQRLHAHEFGTRLLDRQPDGACICSVGLVAVHEWAHGFGMNQPHGMALRRQLTGPVVRSAAGFDADQARCTVGEVP</sequence>
<protein>
    <submittedName>
        <fullName evidence="1">Uncharacterized protein</fullName>
    </submittedName>
</protein>
<gene>
    <name evidence="1" type="ORF">SDC9_169096</name>
</gene>
<comment type="caution">
    <text evidence="1">The sequence shown here is derived from an EMBL/GenBank/DDBJ whole genome shotgun (WGS) entry which is preliminary data.</text>
</comment>
<name>A0A645G6F1_9ZZZZ</name>
<proteinExistence type="predicted"/>
<dbReference type="AlphaFoldDB" id="A0A645G6F1"/>
<evidence type="ECO:0000313" key="1">
    <source>
        <dbReference type="EMBL" id="MPN21716.1"/>
    </source>
</evidence>
<organism evidence="1">
    <name type="scientific">bioreactor metagenome</name>
    <dbReference type="NCBI Taxonomy" id="1076179"/>
    <lineage>
        <taxon>unclassified sequences</taxon>
        <taxon>metagenomes</taxon>
        <taxon>ecological metagenomes</taxon>
    </lineage>
</organism>
<accession>A0A645G6F1</accession>
<reference evidence="1" key="1">
    <citation type="submission" date="2019-08" db="EMBL/GenBank/DDBJ databases">
        <authorList>
            <person name="Kucharzyk K."/>
            <person name="Murdoch R.W."/>
            <person name="Higgins S."/>
            <person name="Loffler F."/>
        </authorList>
    </citation>
    <scope>NUCLEOTIDE SEQUENCE</scope>
</reference>
<dbReference type="EMBL" id="VSSQ01069761">
    <property type="protein sequence ID" value="MPN21716.1"/>
    <property type="molecule type" value="Genomic_DNA"/>
</dbReference>